<dbReference type="InterPro" id="IPR007214">
    <property type="entry name" value="YbaK/aa-tRNA-synth-assoc-dom"/>
</dbReference>
<dbReference type="Gene3D" id="3.30.930.10">
    <property type="entry name" value="Bira Bifunctional Protein, Domain 2"/>
    <property type="match status" value="2"/>
</dbReference>
<dbReference type="InterPro" id="IPR036621">
    <property type="entry name" value="Anticodon-bd_dom_sf"/>
</dbReference>
<dbReference type="GO" id="GO:0004827">
    <property type="term" value="F:proline-tRNA ligase activity"/>
    <property type="evidence" value="ECO:0007669"/>
    <property type="project" value="UniProtKB-EC"/>
</dbReference>
<keyword evidence="4 10" id="KW-0436">Ligase</keyword>
<evidence type="ECO:0000256" key="9">
    <source>
        <dbReference type="ARBA" id="ARBA00047671"/>
    </source>
</evidence>
<dbReference type="InterPro" id="IPR002314">
    <property type="entry name" value="aa-tRNA-synt_IIb"/>
</dbReference>
<dbReference type="PROSITE" id="PS50862">
    <property type="entry name" value="AA_TRNA_LIGASE_II"/>
    <property type="match status" value="1"/>
</dbReference>
<organism evidence="12 13">
    <name type="scientific">Chitiniphilus purpureus</name>
    <dbReference type="NCBI Taxonomy" id="2981137"/>
    <lineage>
        <taxon>Bacteria</taxon>
        <taxon>Pseudomonadati</taxon>
        <taxon>Pseudomonadota</taxon>
        <taxon>Betaproteobacteria</taxon>
        <taxon>Neisseriales</taxon>
        <taxon>Chitinibacteraceae</taxon>
        <taxon>Chitiniphilus</taxon>
    </lineage>
</organism>
<evidence type="ECO:0000256" key="1">
    <source>
        <dbReference type="ARBA" id="ARBA00004496"/>
    </source>
</evidence>
<evidence type="ECO:0000256" key="7">
    <source>
        <dbReference type="ARBA" id="ARBA00022917"/>
    </source>
</evidence>
<dbReference type="InterPro" id="IPR002316">
    <property type="entry name" value="Pro-tRNA-ligase_IIa"/>
</dbReference>
<name>A0ABY6DK49_9NEIS</name>
<dbReference type="Proteomes" id="UP001061302">
    <property type="component" value="Chromosome"/>
</dbReference>
<feature type="domain" description="Aminoacyl-transfer RNA synthetases class-II family profile" evidence="11">
    <location>
        <begin position="33"/>
        <end position="467"/>
    </location>
</feature>
<gene>
    <name evidence="10" type="primary">proS</name>
    <name evidence="12" type="ORF">N8I74_15570</name>
</gene>
<keyword evidence="13" id="KW-1185">Reference proteome</keyword>
<evidence type="ECO:0000313" key="13">
    <source>
        <dbReference type="Proteomes" id="UP001061302"/>
    </source>
</evidence>
<evidence type="ECO:0000256" key="4">
    <source>
        <dbReference type="ARBA" id="ARBA00022598"/>
    </source>
</evidence>
<comment type="domain">
    <text evidence="10">Consists of three domains: the N-terminal catalytic domain, the editing domain and the C-terminal anticodon-binding domain.</text>
</comment>
<dbReference type="InterPro" id="IPR045864">
    <property type="entry name" value="aa-tRNA-synth_II/BPL/LPL"/>
</dbReference>
<evidence type="ECO:0000256" key="8">
    <source>
        <dbReference type="ARBA" id="ARBA00023146"/>
    </source>
</evidence>
<comment type="catalytic activity">
    <reaction evidence="9 10">
        <text>tRNA(Pro) + L-proline + ATP = L-prolyl-tRNA(Pro) + AMP + diphosphate</text>
        <dbReference type="Rhea" id="RHEA:14305"/>
        <dbReference type="Rhea" id="RHEA-COMP:9700"/>
        <dbReference type="Rhea" id="RHEA-COMP:9702"/>
        <dbReference type="ChEBI" id="CHEBI:30616"/>
        <dbReference type="ChEBI" id="CHEBI:33019"/>
        <dbReference type="ChEBI" id="CHEBI:60039"/>
        <dbReference type="ChEBI" id="CHEBI:78442"/>
        <dbReference type="ChEBI" id="CHEBI:78532"/>
        <dbReference type="ChEBI" id="CHEBI:456215"/>
        <dbReference type="EC" id="6.1.1.15"/>
    </reaction>
</comment>
<dbReference type="InterPro" id="IPR036754">
    <property type="entry name" value="YbaK/aa-tRNA-synt-asso_dom_sf"/>
</dbReference>
<dbReference type="HAMAP" id="MF_01569">
    <property type="entry name" value="Pro_tRNA_synth_type1"/>
    <property type="match status" value="1"/>
</dbReference>
<proteinExistence type="inferred from homology"/>
<dbReference type="InterPro" id="IPR044140">
    <property type="entry name" value="ProRS_anticodon_short"/>
</dbReference>
<evidence type="ECO:0000259" key="11">
    <source>
        <dbReference type="PROSITE" id="PS50862"/>
    </source>
</evidence>
<evidence type="ECO:0000256" key="6">
    <source>
        <dbReference type="ARBA" id="ARBA00022840"/>
    </source>
</evidence>
<evidence type="ECO:0000313" key="12">
    <source>
        <dbReference type="EMBL" id="UXY14724.1"/>
    </source>
</evidence>
<dbReference type="InterPro" id="IPR033730">
    <property type="entry name" value="ProRS_core_prok"/>
</dbReference>
<dbReference type="PIRSF" id="PIRSF001535">
    <property type="entry name" value="ProRS_1"/>
    <property type="match status" value="1"/>
</dbReference>
<dbReference type="EC" id="6.1.1.15" evidence="10"/>
<keyword evidence="7 10" id="KW-0648">Protein biosynthesis</keyword>
<dbReference type="PANTHER" id="PTHR42753">
    <property type="entry name" value="MITOCHONDRIAL RIBOSOME PROTEIN L39/PROLYL-TRNA LIGASE FAMILY MEMBER"/>
    <property type="match status" value="1"/>
</dbReference>
<dbReference type="Pfam" id="PF04073">
    <property type="entry name" value="tRNA_edit"/>
    <property type="match status" value="1"/>
</dbReference>
<dbReference type="InterPro" id="IPR004500">
    <property type="entry name" value="Pro-tRNA-synth_IIa_bac-type"/>
</dbReference>
<dbReference type="Pfam" id="PF00587">
    <property type="entry name" value="tRNA-synt_2b"/>
    <property type="match status" value="1"/>
</dbReference>
<dbReference type="PRINTS" id="PR01046">
    <property type="entry name" value="TRNASYNTHPRO"/>
</dbReference>
<dbReference type="InterPro" id="IPR023717">
    <property type="entry name" value="Pro-tRNA-Synthase_IIa_type1"/>
</dbReference>
<keyword evidence="6 10" id="KW-0067">ATP-binding</keyword>
<keyword evidence="3 10" id="KW-0963">Cytoplasm</keyword>
<keyword evidence="5 10" id="KW-0547">Nucleotide-binding</keyword>
<protein>
    <recommendedName>
        <fullName evidence="10">Proline--tRNA ligase</fullName>
        <ecNumber evidence="10">6.1.1.15</ecNumber>
    </recommendedName>
    <alternativeName>
        <fullName evidence="10">Prolyl-tRNA synthetase</fullName>
        <shortName evidence="10">ProRS</shortName>
    </alternativeName>
</protein>
<dbReference type="SUPFAM" id="SSF55681">
    <property type="entry name" value="Class II aaRS and biotin synthetases"/>
    <property type="match status" value="1"/>
</dbReference>
<keyword evidence="8 10" id="KW-0030">Aminoacyl-tRNA synthetase</keyword>
<accession>A0ABY6DK49</accession>
<dbReference type="CDD" id="cd00861">
    <property type="entry name" value="ProRS_anticodon_short"/>
    <property type="match status" value="1"/>
</dbReference>
<dbReference type="RefSeq" id="WP_263124027.1">
    <property type="nucleotide sequence ID" value="NZ_CP106753.1"/>
</dbReference>
<dbReference type="EMBL" id="CP106753">
    <property type="protein sequence ID" value="UXY14724.1"/>
    <property type="molecule type" value="Genomic_DNA"/>
</dbReference>
<evidence type="ECO:0000256" key="2">
    <source>
        <dbReference type="ARBA" id="ARBA00011738"/>
    </source>
</evidence>
<dbReference type="NCBIfam" id="NF006625">
    <property type="entry name" value="PRK09194.1"/>
    <property type="match status" value="1"/>
</dbReference>
<dbReference type="InterPro" id="IPR006195">
    <property type="entry name" value="aa-tRNA-synth_II"/>
</dbReference>
<evidence type="ECO:0000256" key="3">
    <source>
        <dbReference type="ARBA" id="ARBA00022490"/>
    </source>
</evidence>
<comment type="subunit">
    <text evidence="2 10">Homodimer.</text>
</comment>
<sequence>MRTSQLYFSTLKEAPSEAELVSHKLMLRAGLIKRLGSGLYTWMPLGLKVLRKVEGVVRDEMDKAGAQELLMPTIQPAELWQETGRWALFGPQMLKIKDRHERDFCFGPTHEEVITDIARLELRSYKQLPVNFYQVQVKFRDEIRPRFGVMRAREFVMKDAYSFDASFEGLQASYGRMYQAYSNVFSRLGLAFRAVAADTGAIGGSGSHEFHVLADAGEDLLAYCPDSDYAANVELAEALAPAAPRAAASEALHDVETPKQTTCEQVAGLMGIPIEKTVKLIAVIDAAGKLVIVLLRGDHSLNEVKLGKVEGMDGFRFATEEEIRAAFNCPPGFLGPVGAPAGTRIIADRTVAAMSDWVCGANKPKFHIAGVNWGRDLPEADVVADVRNVVAGDPSPDGRGVLALCRGIEVGHVFQLRTKYSEAMNATFTDVDGQLKPFEMGCYGIGVSRIVGAAIEQNHDERGIRFPLAMAPFALAVVAVGYHRSDAVKAAADQLYAELQAAGVDVLLDDRNERPGSMFADMELIGIPHRLTLGDKGLAEGMVEYVARRGGDLEKVPLGEVAAFIRRKLAE</sequence>
<evidence type="ECO:0000256" key="5">
    <source>
        <dbReference type="ARBA" id="ARBA00022741"/>
    </source>
</evidence>
<dbReference type="Pfam" id="PF03129">
    <property type="entry name" value="HGTP_anticodon"/>
    <property type="match status" value="1"/>
</dbReference>
<comment type="subcellular location">
    <subcellularLocation>
        <location evidence="1 10">Cytoplasm</location>
    </subcellularLocation>
</comment>
<dbReference type="CDD" id="cd00779">
    <property type="entry name" value="ProRS_core_prok"/>
    <property type="match status" value="1"/>
</dbReference>
<dbReference type="Gene3D" id="3.40.50.800">
    <property type="entry name" value="Anticodon-binding domain"/>
    <property type="match status" value="1"/>
</dbReference>
<dbReference type="SUPFAM" id="SSF52954">
    <property type="entry name" value="Class II aaRS ABD-related"/>
    <property type="match status" value="1"/>
</dbReference>
<dbReference type="SUPFAM" id="SSF55826">
    <property type="entry name" value="YbaK/ProRS associated domain"/>
    <property type="match status" value="1"/>
</dbReference>
<dbReference type="Gene3D" id="3.90.960.10">
    <property type="entry name" value="YbaK/aminoacyl-tRNA synthetase-associated domain"/>
    <property type="match status" value="1"/>
</dbReference>
<comment type="function">
    <text evidence="10">Catalyzes the attachment of proline to tRNA(Pro) in a two-step reaction: proline is first activated by ATP to form Pro-AMP and then transferred to the acceptor end of tRNA(Pro). As ProRS can inadvertently accommodate and process non-cognate amino acids such as alanine and cysteine, to avoid such errors it has two additional distinct editing activities against alanine. One activity is designated as 'pretransfer' editing and involves the tRNA(Pro)-independent hydrolysis of activated Ala-AMP. The other activity is designated 'posttransfer' editing and involves deacylation of mischarged Ala-tRNA(Pro). The misacylated Cys-tRNA(Pro) is not edited by ProRS.</text>
</comment>
<dbReference type="PANTHER" id="PTHR42753:SF2">
    <property type="entry name" value="PROLINE--TRNA LIGASE"/>
    <property type="match status" value="1"/>
</dbReference>
<reference evidence="12" key="1">
    <citation type="submission" date="2022-10" db="EMBL/GenBank/DDBJ databases">
        <title>Chitiniphilus purpureus sp. nov., a novel chitin-degrading bacterium isolated from crawfish pond sediment.</title>
        <authorList>
            <person name="Li K."/>
        </authorList>
    </citation>
    <scope>NUCLEOTIDE SEQUENCE</scope>
    <source>
        <strain evidence="12">CD1</strain>
    </source>
</reference>
<dbReference type="CDD" id="cd04334">
    <property type="entry name" value="ProRS-INS"/>
    <property type="match status" value="1"/>
</dbReference>
<dbReference type="InterPro" id="IPR050062">
    <property type="entry name" value="Pro-tRNA_synthetase"/>
</dbReference>
<dbReference type="InterPro" id="IPR004154">
    <property type="entry name" value="Anticodon-bd"/>
</dbReference>
<evidence type="ECO:0000256" key="10">
    <source>
        <dbReference type="HAMAP-Rule" id="MF_01569"/>
    </source>
</evidence>
<dbReference type="NCBIfam" id="TIGR00409">
    <property type="entry name" value="proS_fam_II"/>
    <property type="match status" value="1"/>
</dbReference>
<comment type="similarity">
    <text evidence="10">Belongs to the class-II aminoacyl-tRNA synthetase family. ProS type 1 subfamily.</text>
</comment>